<protein>
    <submittedName>
        <fullName evidence="1">Fimbrial protein</fullName>
    </submittedName>
</protein>
<dbReference type="Proteomes" id="UP000273252">
    <property type="component" value="Unassembled WGS sequence"/>
</dbReference>
<dbReference type="Gene3D" id="3.30.70.60">
    <property type="match status" value="1"/>
</dbReference>
<dbReference type="GO" id="GO:0043683">
    <property type="term" value="P:type IV pilus assembly"/>
    <property type="evidence" value="ECO:0007669"/>
    <property type="project" value="InterPro"/>
</dbReference>
<sequence length="182" mass="20832">MVVLALFVALNGVGYFIYLTPKLDALDVSFNREVELKSVVVTKMNQAAKLPILKVQLEELHRRGEALVHYFPQQKELASLLAAVNNVGLESNLTFTRIEWGKKQQQPFFYRLPLNIELTGTYDDIADFSQRIAELPRLILFDHVNWQRVSEGSQTLHLRIKAYTYQFKSESGQLKSESDDAS</sequence>
<organism evidence="1 2">
    <name type="scientific">Vibrio sinensis</name>
    <dbReference type="NCBI Taxonomy" id="2302434"/>
    <lineage>
        <taxon>Bacteria</taxon>
        <taxon>Pseudomonadati</taxon>
        <taxon>Pseudomonadota</taxon>
        <taxon>Gammaproteobacteria</taxon>
        <taxon>Vibrionales</taxon>
        <taxon>Vibrionaceae</taxon>
        <taxon>Vibrio</taxon>
    </lineage>
</organism>
<dbReference type="InterPro" id="IPR007445">
    <property type="entry name" value="PilO"/>
</dbReference>
<dbReference type="PIRSF" id="PIRSF016482">
    <property type="entry name" value="PilO"/>
    <property type="match status" value="1"/>
</dbReference>
<dbReference type="InterPro" id="IPR014717">
    <property type="entry name" value="Transl_elong_EF1B/ribsomal_bS6"/>
</dbReference>
<dbReference type="PANTHER" id="PTHR39555:SF1">
    <property type="entry name" value="TYPE IV PILUS INNER MEMBRANE COMPONENT PILO"/>
    <property type="match status" value="1"/>
</dbReference>
<accession>A0A3A6QUB9</accession>
<dbReference type="AlphaFoldDB" id="A0A3A6QUB9"/>
<dbReference type="Pfam" id="PF04350">
    <property type="entry name" value="PilO"/>
    <property type="match status" value="1"/>
</dbReference>
<dbReference type="OrthoDB" id="9802133at2"/>
<reference evidence="1 2" key="1">
    <citation type="submission" date="2018-08" db="EMBL/GenBank/DDBJ databases">
        <title>Vibrio isolated from the Eastern China Marginal Seas.</title>
        <authorList>
            <person name="Li Y."/>
        </authorList>
    </citation>
    <scope>NUCLEOTIDE SEQUENCE [LARGE SCALE GENOMIC DNA]</scope>
    <source>
        <strain evidence="1 2">BEI233</strain>
    </source>
</reference>
<comment type="caution">
    <text evidence="1">The sequence shown here is derived from an EMBL/GenBank/DDBJ whole genome shotgun (WGS) entry which is preliminary data.</text>
</comment>
<dbReference type="EMBL" id="QVMU01000005">
    <property type="protein sequence ID" value="RJX72464.1"/>
    <property type="molecule type" value="Genomic_DNA"/>
</dbReference>
<keyword evidence="2" id="KW-1185">Reference proteome</keyword>
<evidence type="ECO:0000313" key="2">
    <source>
        <dbReference type="Proteomes" id="UP000273252"/>
    </source>
</evidence>
<gene>
    <name evidence="1" type="ORF">DZ860_07870</name>
</gene>
<dbReference type="GO" id="GO:0043107">
    <property type="term" value="P:type IV pilus-dependent motility"/>
    <property type="evidence" value="ECO:0007669"/>
    <property type="project" value="InterPro"/>
</dbReference>
<proteinExistence type="predicted"/>
<evidence type="ECO:0000313" key="1">
    <source>
        <dbReference type="EMBL" id="RJX72464.1"/>
    </source>
</evidence>
<dbReference type="PANTHER" id="PTHR39555">
    <property type="entry name" value="FIMBRIAL ASSEMBLY PROTEIN PILO-LIKE PROTEIN-RELATED"/>
    <property type="match status" value="1"/>
</dbReference>
<name>A0A3A6QUB9_9VIBR</name>